<evidence type="ECO:0000313" key="8">
    <source>
        <dbReference type="Proteomes" id="UP000635606"/>
    </source>
</evidence>
<dbReference type="Pfam" id="PF05154">
    <property type="entry name" value="TM2"/>
    <property type="match status" value="1"/>
</dbReference>
<comment type="subcellular location">
    <subcellularLocation>
        <location evidence="1">Membrane</location>
        <topology evidence="1">Multi-pass membrane protein</topology>
    </subcellularLocation>
</comment>
<evidence type="ECO:0000256" key="2">
    <source>
        <dbReference type="ARBA" id="ARBA00022692"/>
    </source>
</evidence>
<keyword evidence="8" id="KW-1185">Reference proteome</keyword>
<proteinExistence type="predicted"/>
<dbReference type="InterPro" id="IPR007829">
    <property type="entry name" value="TM2"/>
</dbReference>
<comment type="caution">
    <text evidence="7">The sequence shown here is derived from an EMBL/GenBank/DDBJ whole genome shotgun (WGS) entry which is preliminary data.</text>
</comment>
<dbReference type="PANTHER" id="PTHR21016">
    <property type="entry name" value="BETA-AMYLOID BINDING PROTEIN-RELATED"/>
    <property type="match status" value="1"/>
</dbReference>
<name>A0A8J3ZW31_9ACTN</name>
<evidence type="ECO:0000256" key="5">
    <source>
        <dbReference type="SAM" id="Phobius"/>
    </source>
</evidence>
<keyword evidence="2 5" id="KW-0812">Transmembrane</keyword>
<keyword evidence="3 5" id="KW-1133">Transmembrane helix</keyword>
<evidence type="ECO:0000313" key="7">
    <source>
        <dbReference type="EMBL" id="GIJ71054.1"/>
    </source>
</evidence>
<dbReference type="AlphaFoldDB" id="A0A8J3ZW31"/>
<feature type="transmembrane region" description="Helical" evidence="5">
    <location>
        <begin position="12"/>
        <end position="33"/>
    </location>
</feature>
<protein>
    <recommendedName>
        <fullName evidence="6">TM2 domain-containing protein</fullName>
    </recommendedName>
</protein>
<dbReference type="Proteomes" id="UP000635606">
    <property type="component" value="Unassembled WGS sequence"/>
</dbReference>
<reference evidence="7" key="1">
    <citation type="submission" date="2021-01" db="EMBL/GenBank/DDBJ databases">
        <title>Whole genome shotgun sequence of Virgisporangium ochraceum NBRC 16418.</title>
        <authorList>
            <person name="Komaki H."/>
            <person name="Tamura T."/>
        </authorList>
    </citation>
    <scope>NUCLEOTIDE SEQUENCE</scope>
    <source>
        <strain evidence="7">NBRC 16418</strain>
    </source>
</reference>
<dbReference type="GO" id="GO:0016020">
    <property type="term" value="C:membrane"/>
    <property type="evidence" value="ECO:0007669"/>
    <property type="project" value="UniProtKB-SubCell"/>
</dbReference>
<accession>A0A8J3ZW31</accession>
<feature type="domain" description="TM2" evidence="6">
    <location>
        <begin position="10"/>
        <end position="59"/>
    </location>
</feature>
<dbReference type="EMBL" id="BOPH01000084">
    <property type="protein sequence ID" value="GIJ71054.1"/>
    <property type="molecule type" value="Genomic_DNA"/>
</dbReference>
<gene>
    <name evidence="7" type="ORF">Voc01_059710</name>
</gene>
<evidence type="ECO:0000259" key="6">
    <source>
        <dbReference type="Pfam" id="PF05154"/>
    </source>
</evidence>
<keyword evidence="4 5" id="KW-0472">Membrane</keyword>
<dbReference type="PANTHER" id="PTHR21016:SF25">
    <property type="entry name" value="TM2 DOMAIN-CONTAINING PROTEIN DDB_G0277895-RELATED"/>
    <property type="match status" value="1"/>
</dbReference>
<evidence type="ECO:0000256" key="1">
    <source>
        <dbReference type="ARBA" id="ARBA00004141"/>
    </source>
</evidence>
<feature type="transmembrane region" description="Helical" evidence="5">
    <location>
        <begin position="39"/>
        <end position="63"/>
    </location>
</feature>
<sequence>MTTTATQTGQKSWIVALLLCLFVGMLGAHRFYVGKVGTAIVQILTIGGFFGIWVLIDLIMILIGKFSDKDGHALAR</sequence>
<organism evidence="7 8">
    <name type="scientific">Virgisporangium ochraceum</name>
    <dbReference type="NCBI Taxonomy" id="65505"/>
    <lineage>
        <taxon>Bacteria</taxon>
        <taxon>Bacillati</taxon>
        <taxon>Actinomycetota</taxon>
        <taxon>Actinomycetes</taxon>
        <taxon>Micromonosporales</taxon>
        <taxon>Micromonosporaceae</taxon>
        <taxon>Virgisporangium</taxon>
    </lineage>
</organism>
<dbReference type="RefSeq" id="WP_203930940.1">
    <property type="nucleotide sequence ID" value="NZ_BOPH01000084.1"/>
</dbReference>
<dbReference type="InterPro" id="IPR050932">
    <property type="entry name" value="TM2D1-3-like"/>
</dbReference>
<evidence type="ECO:0000256" key="4">
    <source>
        <dbReference type="ARBA" id="ARBA00023136"/>
    </source>
</evidence>
<evidence type="ECO:0000256" key="3">
    <source>
        <dbReference type="ARBA" id="ARBA00022989"/>
    </source>
</evidence>